<evidence type="ECO:0000313" key="3">
    <source>
        <dbReference type="Proteomes" id="UP001208041"/>
    </source>
</evidence>
<feature type="transmembrane region" description="Helical" evidence="1">
    <location>
        <begin position="84"/>
        <end position="103"/>
    </location>
</feature>
<keyword evidence="1" id="KW-0812">Transmembrane</keyword>
<organism evidence="2 3">
    <name type="scientific">Halocynthiibacter halioticoli</name>
    <dbReference type="NCBI Taxonomy" id="2986804"/>
    <lineage>
        <taxon>Bacteria</taxon>
        <taxon>Pseudomonadati</taxon>
        <taxon>Pseudomonadota</taxon>
        <taxon>Alphaproteobacteria</taxon>
        <taxon>Rhodobacterales</taxon>
        <taxon>Paracoccaceae</taxon>
        <taxon>Halocynthiibacter</taxon>
    </lineage>
</organism>
<dbReference type="AlphaFoldDB" id="A0AAE3J1B5"/>
<keyword evidence="3" id="KW-1185">Reference proteome</keyword>
<feature type="transmembrane region" description="Helical" evidence="1">
    <location>
        <begin position="110"/>
        <end position="128"/>
    </location>
</feature>
<keyword evidence="1" id="KW-0472">Membrane</keyword>
<evidence type="ECO:0000256" key="1">
    <source>
        <dbReference type="SAM" id="Phobius"/>
    </source>
</evidence>
<accession>A0AAE3J1B5</accession>
<sequence length="129" mass="14014">MTPEIAAKIYAIAMIPPVVLQIALIFGAPWGHLTMGGKFPGVLPLRVRWIAALQIAVQVTMTLVVWQAAGLQLLAISNLTFPDWAIWIVLVLAVLSCIGNWATPSRMERYLWGPTTLVLLGCVIGVIVL</sequence>
<proteinExistence type="predicted"/>
<feature type="transmembrane region" description="Helical" evidence="1">
    <location>
        <begin position="6"/>
        <end position="28"/>
    </location>
</feature>
<dbReference type="RefSeq" id="WP_263953562.1">
    <property type="nucleotide sequence ID" value="NZ_JAOYFC010000002.1"/>
</dbReference>
<keyword evidence="1" id="KW-1133">Transmembrane helix</keyword>
<protein>
    <submittedName>
        <fullName evidence="2">Uncharacterized protein</fullName>
    </submittedName>
</protein>
<name>A0AAE3J1B5_9RHOB</name>
<comment type="caution">
    <text evidence="2">The sequence shown here is derived from an EMBL/GenBank/DDBJ whole genome shotgun (WGS) entry which is preliminary data.</text>
</comment>
<reference evidence="2" key="1">
    <citation type="submission" date="2022-10" db="EMBL/GenBank/DDBJ databases">
        <authorList>
            <person name="Yue Y."/>
        </authorList>
    </citation>
    <scope>NUCLEOTIDE SEQUENCE</scope>
    <source>
        <strain evidence="2">Z654</strain>
    </source>
</reference>
<dbReference type="Proteomes" id="UP001208041">
    <property type="component" value="Unassembled WGS sequence"/>
</dbReference>
<evidence type="ECO:0000313" key="2">
    <source>
        <dbReference type="EMBL" id="MCV6824708.1"/>
    </source>
</evidence>
<gene>
    <name evidence="2" type="ORF">OH136_09085</name>
</gene>
<feature type="transmembrane region" description="Helical" evidence="1">
    <location>
        <begin position="49"/>
        <end position="69"/>
    </location>
</feature>
<dbReference type="EMBL" id="JAOYFC010000002">
    <property type="protein sequence ID" value="MCV6824708.1"/>
    <property type="molecule type" value="Genomic_DNA"/>
</dbReference>